<organism evidence="1 2">
    <name type="scientific">Trapa natans</name>
    <name type="common">Water chestnut</name>
    <dbReference type="NCBI Taxonomy" id="22666"/>
    <lineage>
        <taxon>Eukaryota</taxon>
        <taxon>Viridiplantae</taxon>
        <taxon>Streptophyta</taxon>
        <taxon>Embryophyta</taxon>
        <taxon>Tracheophyta</taxon>
        <taxon>Spermatophyta</taxon>
        <taxon>Magnoliopsida</taxon>
        <taxon>eudicotyledons</taxon>
        <taxon>Gunneridae</taxon>
        <taxon>Pentapetalae</taxon>
        <taxon>rosids</taxon>
        <taxon>malvids</taxon>
        <taxon>Myrtales</taxon>
        <taxon>Lythraceae</taxon>
        <taxon>Trapa</taxon>
    </lineage>
</organism>
<keyword evidence="2" id="KW-1185">Reference proteome</keyword>
<dbReference type="AlphaFoldDB" id="A0AAN7MNL4"/>
<name>A0AAN7MNL4_TRANT</name>
<dbReference type="PANTHER" id="PTHR45621">
    <property type="entry name" value="OS01G0588500 PROTEIN-RELATED"/>
    <property type="match status" value="1"/>
</dbReference>
<accession>A0AAN7MNL4</accession>
<evidence type="ECO:0000313" key="1">
    <source>
        <dbReference type="EMBL" id="KAK4798580.1"/>
    </source>
</evidence>
<sequence length="75" mass="7949">MWKLKSATGNFRPDSIHGEGGFGWILKGWFEANGTAPSKPGSGVTVAIKSLKPDGLQGHRECVVSNICVLVLHCG</sequence>
<dbReference type="EMBL" id="JAXQNO010000005">
    <property type="protein sequence ID" value="KAK4798580.1"/>
    <property type="molecule type" value="Genomic_DNA"/>
</dbReference>
<dbReference type="Gene3D" id="3.30.200.20">
    <property type="entry name" value="Phosphorylase Kinase, domain 1"/>
    <property type="match status" value="1"/>
</dbReference>
<evidence type="ECO:0000313" key="2">
    <source>
        <dbReference type="Proteomes" id="UP001346149"/>
    </source>
</evidence>
<dbReference type="Proteomes" id="UP001346149">
    <property type="component" value="Unassembled WGS sequence"/>
</dbReference>
<dbReference type="SUPFAM" id="SSF56112">
    <property type="entry name" value="Protein kinase-like (PK-like)"/>
    <property type="match status" value="1"/>
</dbReference>
<proteinExistence type="predicted"/>
<gene>
    <name evidence="1" type="ORF">SAY86_030906</name>
</gene>
<protein>
    <submittedName>
        <fullName evidence="1">Uncharacterized protein</fullName>
    </submittedName>
</protein>
<dbReference type="InterPro" id="IPR050823">
    <property type="entry name" value="Plant_Ser_Thr_Prot_Kinase"/>
</dbReference>
<comment type="caution">
    <text evidence="1">The sequence shown here is derived from an EMBL/GenBank/DDBJ whole genome shotgun (WGS) entry which is preliminary data.</text>
</comment>
<dbReference type="InterPro" id="IPR011009">
    <property type="entry name" value="Kinase-like_dom_sf"/>
</dbReference>
<reference evidence="1 2" key="1">
    <citation type="journal article" date="2023" name="Hortic Res">
        <title>Pangenome of water caltrop reveals structural variations and asymmetric subgenome divergence after allopolyploidization.</title>
        <authorList>
            <person name="Zhang X."/>
            <person name="Chen Y."/>
            <person name="Wang L."/>
            <person name="Yuan Y."/>
            <person name="Fang M."/>
            <person name="Shi L."/>
            <person name="Lu R."/>
            <person name="Comes H.P."/>
            <person name="Ma Y."/>
            <person name="Chen Y."/>
            <person name="Huang G."/>
            <person name="Zhou Y."/>
            <person name="Zheng Z."/>
            <person name="Qiu Y."/>
        </authorList>
    </citation>
    <scope>NUCLEOTIDE SEQUENCE [LARGE SCALE GENOMIC DNA]</scope>
    <source>
        <strain evidence="1">F231</strain>
    </source>
</reference>